<organism evidence="6 7">
    <name type="scientific">Corynebacterium suranareeae</name>
    <dbReference type="NCBI Taxonomy" id="2506452"/>
    <lineage>
        <taxon>Bacteria</taxon>
        <taxon>Bacillati</taxon>
        <taxon>Actinomycetota</taxon>
        <taxon>Actinomycetes</taxon>
        <taxon>Mycobacteriales</taxon>
        <taxon>Corynebacteriaceae</taxon>
        <taxon>Corynebacterium</taxon>
    </lineage>
</organism>
<evidence type="ECO:0000313" key="7">
    <source>
        <dbReference type="Proteomes" id="UP000218244"/>
    </source>
</evidence>
<evidence type="ECO:0000313" key="6">
    <source>
        <dbReference type="EMBL" id="BAU95472.1"/>
    </source>
</evidence>
<evidence type="ECO:0000256" key="3">
    <source>
        <dbReference type="ARBA" id="ARBA00022801"/>
    </source>
</evidence>
<comment type="cofactor">
    <cofactor evidence="1">
        <name>Mg(2+)</name>
        <dbReference type="ChEBI" id="CHEBI:18420"/>
    </cofactor>
</comment>
<protein>
    <submittedName>
        <fullName evidence="6">Phosphatase</fullName>
    </submittedName>
</protein>
<dbReference type="GO" id="GO:0016787">
    <property type="term" value="F:hydrolase activity"/>
    <property type="evidence" value="ECO:0007669"/>
    <property type="project" value="UniProtKB-KW"/>
</dbReference>
<dbReference type="Proteomes" id="UP000218244">
    <property type="component" value="Chromosome"/>
</dbReference>
<dbReference type="AlphaFoldDB" id="A0A161J878"/>
<dbReference type="PANTHER" id="PTHR43046:SF2">
    <property type="entry name" value="8-OXO-DGTP DIPHOSPHATASE-RELATED"/>
    <property type="match status" value="1"/>
</dbReference>
<dbReference type="InterPro" id="IPR020084">
    <property type="entry name" value="NUDIX_hydrolase_CS"/>
</dbReference>
<evidence type="ECO:0000259" key="5">
    <source>
        <dbReference type="PROSITE" id="PS51462"/>
    </source>
</evidence>
<dbReference type="PRINTS" id="PR00502">
    <property type="entry name" value="NUDIXFAMILY"/>
</dbReference>
<accession>A0A161J878</accession>
<dbReference type="SUPFAM" id="SSF55811">
    <property type="entry name" value="Nudix"/>
    <property type="match status" value="1"/>
</dbReference>
<sequence length="147" mass="16013">MDQKGSTLKPSELEPSEPIRIAAVVIYNQHRQVLSVRKTGTSAFMLPGGKLEPGETPQAAAIREISEELHFDLKEEEVDFLGHFEAPAANEPGFFVDCHVFTAVDLTLNDTPEVFEELAEAAFFPLDSTSPKLAPLSKDVFAVLAGT</sequence>
<keyword evidence="7" id="KW-1185">Reference proteome</keyword>
<proteinExistence type="inferred from homology"/>
<feature type="domain" description="Nudix hydrolase" evidence="5">
    <location>
        <begin position="17"/>
        <end position="147"/>
    </location>
</feature>
<dbReference type="Gene3D" id="3.90.79.10">
    <property type="entry name" value="Nucleoside Triphosphate Pyrophosphohydrolase"/>
    <property type="match status" value="1"/>
</dbReference>
<dbReference type="Pfam" id="PF00293">
    <property type="entry name" value="NUDIX"/>
    <property type="match status" value="1"/>
</dbReference>
<comment type="similarity">
    <text evidence="2 4">Belongs to the Nudix hydrolase family.</text>
</comment>
<dbReference type="PROSITE" id="PS51462">
    <property type="entry name" value="NUDIX"/>
    <property type="match status" value="1"/>
</dbReference>
<dbReference type="PROSITE" id="PS00893">
    <property type="entry name" value="NUDIX_BOX"/>
    <property type="match status" value="1"/>
</dbReference>
<dbReference type="InterPro" id="IPR000086">
    <property type="entry name" value="NUDIX_hydrolase_dom"/>
</dbReference>
<dbReference type="PANTHER" id="PTHR43046">
    <property type="entry name" value="GDP-MANNOSE MANNOSYL HYDROLASE"/>
    <property type="match status" value="1"/>
</dbReference>
<reference evidence="6 7" key="1">
    <citation type="submission" date="2016-02" db="EMBL/GenBank/DDBJ databases">
        <title>Corynebacterium glutamicum N24 whole genome sequencing project.</title>
        <authorList>
            <person name="Matsutani M."/>
            <person name="Nangtapong N."/>
            <person name="Yakushi T."/>
            <person name="Matsushita K."/>
        </authorList>
    </citation>
    <scope>NUCLEOTIDE SEQUENCE [LARGE SCALE GENOMIC DNA]</scope>
    <source>
        <strain evidence="6 7">N24</strain>
    </source>
</reference>
<dbReference type="InterPro" id="IPR020476">
    <property type="entry name" value="Nudix_hydrolase"/>
</dbReference>
<gene>
    <name evidence="6" type="ORF">N24_1210</name>
</gene>
<dbReference type="EMBL" id="AP017369">
    <property type="protein sequence ID" value="BAU95472.1"/>
    <property type="molecule type" value="Genomic_DNA"/>
</dbReference>
<keyword evidence="3 4" id="KW-0378">Hydrolase</keyword>
<dbReference type="KEGG" id="csur:N24_1210"/>
<dbReference type="CDD" id="cd04690">
    <property type="entry name" value="NUDIX_Hydrolase"/>
    <property type="match status" value="1"/>
</dbReference>
<evidence type="ECO:0000256" key="1">
    <source>
        <dbReference type="ARBA" id="ARBA00001946"/>
    </source>
</evidence>
<name>A0A161J878_9CORY</name>
<evidence type="ECO:0000256" key="4">
    <source>
        <dbReference type="RuleBase" id="RU003476"/>
    </source>
</evidence>
<evidence type="ECO:0000256" key="2">
    <source>
        <dbReference type="ARBA" id="ARBA00005582"/>
    </source>
</evidence>
<dbReference type="InterPro" id="IPR015797">
    <property type="entry name" value="NUDIX_hydrolase-like_dom_sf"/>
</dbReference>